<dbReference type="AlphaFoldDB" id="A0A0M9GCR9"/>
<reference evidence="1 2" key="1">
    <citation type="journal article" date="2015" name="PLoS ONE">
        <title>Rice-Infecting Pseudomonas Genomes Are Highly Accessorized and Harbor Multiple Putative Virulence Mechanisms to Cause Sheath Brown Rot.</title>
        <authorList>
            <person name="Quibod I.L."/>
            <person name="Grande G."/>
            <person name="Oreiro E.G."/>
            <person name="Borja F.N."/>
            <person name="Dossa G.S."/>
            <person name="Mauleon R."/>
            <person name="Cruz C.V."/>
            <person name="Oliva R."/>
        </authorList>
    </citation>
    <scope>NUCLEOTIDE SEQUENCE [LARGE SCALE GENOMIC DNA]</scope>
    <source>
        <strain evidence="1 2">IRRI 6609</strain>
    </source>
</reference>
<organism evidence="1 2">
    <name type="scientific">Pseudomonas asplenii</name>
    <dbReference type="NCBI Taxonomy" id="53407"/>
    <lineage>
        <taxon>Bacteria</taxon>
        <taxon>Pseudomonadati</taxon>
        <taxon>Pseudomonadota</taxon>
        <taxon>Gammaproteobacteria</taxon>
        <taxon>Pseudomonadales</taxon>
        <taxon>Pseudomonadaceae</taxon>
        <taxon>Pseudomonas</taxon>
    </lineage>
</organism>
<protein>
    <submittedName>
        <fullName evidence="1">Uncharacterized protein</fullName>
    </submittedName>
</protein>
<dbReference type="Proteomes" id="UP000037931">
    <property type="component" value="Unassembled WGS sequence"/>
</dbReference>
<dbReference type="OrthoDB" id="6935205at2"/>
<dbReference type="EMBL" id="JSYZ01000025">
    <property type="protein sequence ID" value="KPA87979.1"/>
    <property type="molecule type" value="Genomic_DNA"/>
</dbReference>
<evidence type="ECO:0000313" key="1">
    <source>
        <dbReference type="EMBL" id="KPA87979.1"/>
    </source>
</evidence>
<accession>A0A0M9GCR9</accession>
<dbReference type="RefSeq" id="WP_054060762.1">
    <property type="nucleotide sequence ID" value="NZ_JSYZ01000025.1"/>
</dbReference>
<evidence type="ECO:0000313" key="2">
    <source>
        <dbReference type="Proteomes" id="UP000037931"/>
    </source>
</evidence>
<comment type="caution">
    <text evidence="1">The sequence shown here is derived from an EMBL/GenBank/DDBJ whole genome shotgun (WGS) entry which is preliminary data.</text>
</comment>
<dbReference type="STRING" id="50340.PF66_05556"/>
<gene>
    <name evidence="1" type="ORF">PF66_05556</name>
</gene>
<proteinExistence type="predicted"/>
<sequence length="71" mass="8099">MNPLKKCFALLDHGVRALAVRCLSKAAQVVRRVTVRLYVRRHLTGVEMRYLLGLSSTISRASVRLLRPPRK</sequence>
<name>A0A0M9GCR9_9PSED</name>
<keyword evidence="2" id="KW-1185">Reference proteome</keyword>
<dbReference type="PATRIC" id="fig|50340.43.peg.3271"/>